<evidence type="ECO:0000256" key="2">
    <source>
        <dbReference type="SAM" id="MobiDB-lite"/>
    </source>
</evidence>
<organism evidence="4 5">
    <name type="scientific">Discina gigas</name>
    <dbReference type="NCBI Taxonomy" id="1032678"/>
    <lineage>
        <taxon>Eukaryota</taxon>
        <taxon>Fungi</taxon>
        <taxon>Dikarya</taxon>
        <taxon>Ascomycota</taxon>
        <taxon>Pezizomycotina</taxon>
        <taxon>Pezizomycetes</taxon>
        <taxon>Pezizales</taxon>
        <taxon>Discinaceae</taxon>
        <taxon>Discina</taxon>
    </lineage>
</organism>
<evidence type="ECO:0000313" key="5">
    <source>
        <dbReference type="Proteomes" id="UP001447188"/>
    </source>
</evidence>
<dbReference type="Proteomes" id="UP001447188">
    <property type="component" value="Unassembled WGS sequence"/>
</dbReference>
<feature type="region of interest" description="Disordered" evidence="2">
    <location>
        <begin position="290"/>
        <end position="326"/>
    </location>
</feature>
<sequence length="613" mass="68499">MSGSSAAIASSSQMETVASSPHLECPFCQFHDESEYVLLLHIEALHTDDSPFVIKDDPANTGLTGSFTDSLRPGSFNQLDYEFGSRTGDDEETMYVLCPEPGCEEPVLLMELQTHLDFHDAEQISMEDVRHMEREYVSSGSSGSSSGGSGGNSPWEKDEGTDTASSRGSTERRGERGDRGGKSSNVSVKRENRTLMISRDGVISRESVVLKDGHRERAGQRERDKMLEREREKEREKDRGRDRQHVMDSRGHRIIYADPGPSSPSSTSRHLHKSPKRFYKTTLTAVGFSLSPDKESKKPSARSNTDTPYKNSGVKRLGKSDLGPYAHEHQMPDWLRKELEKGGKVSIQTTIDGATGTLVKDISVSNETPNLLPVIALLCERDRNVARAWLCHSGAKHVGKQIKGEGGFCGYRNIQMMISYVQAAFPRGSHPFEGRIPSILRLQDWIEEGWDKGINLNARLETGGIRGTRKYIGTSEAQTMFASLGISCRPYPFNKSDGLQTQHCLLDFVENYFKAGTPEGPLNPRVARTNKPPIYFQHSGHSMTIVGIERTLDGMKNLLVFDPFFTPSAPMKNLIGARPVKGRLDSEMLLRAYRRKMNYLQKYKEFELIVLEV</sequence>
<feature type="region of interest" description="Disordered" evidence="2">
    <location>
        <begin position="210"/>
        <end position="277"/>
    </location>
</feature>
<gene>
    <name evidence="4" type="ORF">Q9L58_003722</name>
</gene>
<proteinExistence type="predicted"/>
<feature type="region of interest" description="Disordered" evidence="2">
    <location>
        <begin position="135"/>
        <end position="193"/>
    </location>
</feature>
<feature type="domain" description="UFSP1/2/DUB catalytic" evidence="3">
    <location>
        <begin position="388"/>
        <end position="609"/>
    </location>
</feature>
<dbReference type="Gene3D" id="3.90.70.130">
    <property type="match status" value="1"/>
</dbReference>
<feature type="compositionally biased region" description="Basic and acidic residues" evidence="2">
    <location>
        <begin position="169"/>
        <end position="181"/>
    </location>
</feature>
<protein>
    <recommendedName>
        <fullName evidence="3">UFSP1/2/DUB catalytic domain-containing protein</fullName>
    </recommendedName>
</protein>
<evidence type="ECO:0000259" key="3">
    <source>
        <dbReference type="Pfam" id="PF07910"/>
    </source>
</evidence>
<keyword evidence="1" id="KW-0378">Hydrolase</keyword>
<feature type="compositionally biased region" description="Basic and acidic residues" evidence="2">
    <location>
        <begin position="210"/>
        <end position="251"/>
    </location>
</feature>
<accession>A0ABR3GN30</accession>
<dbReference type="EMBL" id="JBBBZM010000037">
    <property type="protein sequence ID" value="KAL0637238.1"/>
    <property type="molecule type" value="Genomic_DNA"/>
</dbReference>
<evidence type="ECO:0000313" key="4">
    <source>
        <dbReference type="EMBL" id="KAL0637238.1"/>
    </source>
</evidence>
<evidence type="ECO:0000256" key="1">
    <source>
        <dbReference type="ARBA" id="ARBA00022801"/>
    </source>
</evidence>
<dbReference type="InterPro" id="IPR012462">
    <property type="entry name" value="UFSP1/2_DUB_cat"/>
</dbReference>
<name>A0ABR3GN30_9PEZI</name>
<comment type="caution">
    <text evidence="4">The sequence shown here is derived from an EMBL/GenBank/DDBJ whole genome shotgun (WGS) entry which is preliminary data.</text>
</comment>
<reference evidence="4 5" key="1">
    <citation type="submission" date="2024-02" db="EMBL/GenBank/DDBJ databases">
        <title>Discinaceae phylogenomics.</title>
        <authorList>
            <person name="Dirks A.C."/>
            <person name="James T.Y."/>
        </authorList>
    </citation>
    <scope>NUCLEOTIDE SEQUENCE [LARGE SCALE GENOMIC DNA]</scope>
    <source>
        <strain evidence="4 5">ACD0624</strain>
    </source>
</reference>
<feature type="compositionally biased region" description="Polar residues" evidence="2">
    <location>
        <begin position="301"/>
        <end position="310"/>
    </location>
</feature>
<keyword evidence="5" id="KW-1185">Reference proteome</keyword>
<dbReference type="Pfam" id="PF07910">
    <property type="entry name" value="Peptidase_C78"/>
    <property type="match status" value="1"/>
</dbReference>